<comment type="similarity">
    <text evidence="2">Belongs to the BORCS8 family.</text>
</comment>
<dbReference type="GO" id="GO:0099078">
    <property type="term" value="C:BORC complex"/>
    <property type="evidence" value="ECO:0007669"/>
    <property type="project" value="TreeGrafter"/>
</dbReference>
<evidence type="ECO:0000256" key="1">
    <source>
        <dbReference type="ARBA" id="ARBA00004656"/>
    </source>
</evidence>
<accession>A0A5E4MEV5</accession>
<proteinExistence type="inferred from homology"/>
<evidence type="ECO:0000256" key="4">
    <source>
        <dbReference type="ARBA" id="ARBA00023228"/>
    </source>
</evidence>
<evidence type="ECO:0000313" key="6">
    <source>
        <dbReference type="Proteomes" id="UP000325440"/>
    </source>
</evidence>
<sequence>MTEMHDSDLKTKSRRATGILSENLHFVANEPSLAFYRLQEHVRKSVPPMIEKRVQVQKLHKDLQGHYYDVEYALGAVNSIKNCEKSLNNIQEQLKNALFLSQQIKYEHTRRGRSKKDSMYKRLSAHLTTTLDLPELPEAIRDTANKVESMVNSARHSNIY</sequence>
<gene>
    <name evidence="5" type="ORF">CINCED_3A007024</name>
</gene>
<evidence type="ECO:0000256" key="2">
    <source>
        <dbReference type="ARBA" id="ARBA00010463"/>
    </source>
</evidence>
<evidence type="ECO:0000313" key="5">
    <source>
        <dbReference type="EMBL" id="VVC28467.1"/>
    </source>
</evidence>
<dbReference type="Proteomes" id="UP000325440">
    <property type="component" value="Unassembled WGS sequence"/>
</dbReference>
<dbReference type="Pfam" id="PF10167">
    <property type="entry name" value="BORCS8"/>
    <property type="match status" value="1"/>
</dbReference>
<comment type="subcellular location">
    <subcellularLocation>
        <location evidence="1">Lysosome membrane</location>
    </subcellularLocation>
</comment>
<dbReference type="OrthoDB" id="10044187at2759"/>
<keyword evidence="3" id="KW-0472">Membrane</keyword>
<dbReference type="InterPro" id="IPR019320">
    <property type="entry name" value="BORCS8"/>
</dbReference>
<name>A0A5E4MEV5_9HEMI</name>
<reference evidence="5 6" key="1">
    <citation type="submission" date="2019-08" db="EMBL/GenBank/DDBJ databases">
        <authorList>
            <person name="Alioto T."/>
            <person name="Alioto T."/>
            <person name="Gomez Garrido J."/>
        </authorList>
    </citation>
    <scope>NUCLEOTIDE SEQUENCE [LARGE SCALE GENOMIC DNA]</scope>
</reference>
<protein>
    <submittedName>
        <fullName evidence="5">BLOC-1-related complex subunit 8</fullName>
    </submittedName>
</protein>
<dbReference type="PANTHER" id="PTHR21146">
    <property type="entry name" value="MEF2B PROTEIN"/>
    <property type="match status" value="1"/>
</dbReference>
<dbReference type="AlphaFoldDB" id="A0A5E4MEV5"/>
<keyword evidence="4" id="KW-0458">Lysosome</keyword>
<dbReference type="EMBL" id="CABPRJ010000481">
    <property type="protein sequence ID" value="VVC28467.1"/>
    <property type="molecule type" value="Genomic_DNA"/>
</dbReference>
<keyword evidence="6" id="KW-1185">Reference proteome</keyword>
<organism evidence="5 6">
    <name type="scientific">Cinara cedri</name>
    <dbReference type="NCBI Taxonomy" id="506608"/>
    <lineage>
        <taxon>Eukaryota</taxon>
        <taxon>Metazoa</taxon>
        <taxon>Ecdysozoa</taxon>
        <taxon>Arthropoda</taxon>
        <taxon>Hexapoda</taxon>
        <taxon>Insecta</taxon>
        <taxon>Pterygota</taxon>
        <taxon>Neoptera</taxon>
        <taxon>Paraneoptera</taxon>
        <taxon>Hemiptera</taxon>
        <taxon>Sternorrhyncha</taxon>
        <taxon>Aphidomorpha</taxon>
        <taxon>Aphidoidea</taxon>
        <taxon>Aphididae</taxon>
        <taxon>Lachninae</taxon>
        <taxon>Cinara</taxon>
    </lineage>
</organism>
<dbReference type="GO" id="GO:0005765">
    <property type="term" value="C:lysosomal membrane"/>
    <property type="evidence" value="ECO:0007669"/>
    <property type="project" value="UniProtKB-SubCell"/>
</dbReference>
<evidence type="ECO:0000256" key="3">
    <source>
        <dbReference type="ARBA" id="ARBA00023136"/>
    </source>
</evidence>
<dbReference type="PANTHER" id="PTHR21146:SF0">
    <property type="entry name" value="BLOC-1-RELATED COMPLEX SUBUNIT 8"/>
    <property type="match status" value="1"/>
</dbReference>